<dbReference type="RefSeq" id="WP_280656026.1">
    <property type="nucleotide sequence ID" value="NZ_JANQDH010000116.1"/>
</dbReference>
<reference evidence="1 2" key="1">
    <citation type="journal article" date="2023" name="J. Phycol.">
        <title>Chrysosporum ovalisporum is synonymous with the true-branching cyanobacterium Umezakia natans (Nostocales/Aphanizomenonaceae).</title>
        <authorList>
            <person name="McGregor G.B."/>
            <person name="Sendall B.C."/>
            <person name="Niiyama Y."/>
            <person name="Tuji A."/>
            <person name="Willis A."/>
        </authorList>
    </citation>
    <scope>NUCLEOTIDE SEQUENCE [LARGE SCALE GENOMIC DNA]</scope>
    <source>
        <strain evidence="1 2">ANA360D</strain>
    </source>
</reference>
<dbReference type="Proteomes" id="UP001159387">
    <property type="component" value="Unassembled WGS sequence"/>
</dbReference>
<organism evidence="1 2">
    <name type="scientific">Chrysosporum bergii ANA360D</name>
    <dbReference type="NCBI Taxonomy" id="617107"/>
    <lineage>
        <taxon>Bacteria</taxon>
        <taxon>Bacillati</taxon>
        <taxon>Cyanobacteriota</taxon>
        <taxon>Cyanophyceae</taxon>
        <taxon>Nostocales</taxon>
        <taxon>Nodulariaceae</taxon>
        <taxon>Chrysosporum</taxon>
    </lineage>
</organism>
<proteinExistence type="predicted"/>
<dbReference type="AlphaFoldDB" id="A0AA43KD31"/>
<keyword evidence="2" id="KW-1185">Reference proteome</keyword>
<evidence type="ECO:0000313" key="2">
    <source>
        <dbReference type="Proteomes" id="UP001159387"/>
    </source>
</evidence>
<name>A0AA43KD31_9CYAN</name>
<sequence length="215" mass="24299">MTKNNNVSDTFMTLKSEIELELLDTLLTPEDATYPWTPADVESEAYFSQLEQQFVTQDWLDETLSANSLAFYETLDQLWSEVVTTSNYKSNPNKSAVDHLQVSLNSAFAHIVPPSWLNSIAKKAAEISASQQSISDRLVQCVKSVLPAWDVDDLLVLTRPFVHAMRSSKSPDLTLMISQVKHQDWLTLSEIEQAKISVAIADYAFRQLKTFQSQH</sequence>
<dbReference type="EMBL" id="JANQDH010000116">
    <property type="protein sequence ID" value="MDH6062084.1"/>
    <property type="molecule type" value="Genomic_DNA"/>
</dbReference>
<protein>
    <submittedName>
        <fullName evidence="1">Uncharacterized protein</fullName>
    </submittedName>
</protein>
<gene>
    <name evidence="1" type="ORF">NWP17_16860</name>
</gene>
<comment type="caution">
    <text evidence="1">The sequence shown here is derived from an EMBL/GenBank/DDBJ whole genome shotgun (WGS) entry which is preliminary data.</text>
</comment>
<evidence type="ECO:0000313" key="1">
    <source>
        <dbReference type="EMBL" id="MDH6062084.1"/>
    </source>
</evidence>
<accession>A0AA43KD31</accession>